<organism evidence="1 3">
    <name type="scientific">Acinetobacter courvalinii</name>
    <dbReference type="NCBI Taxonomy" id="280147"/>
    <lineage>
        <taxon>Bacteria</taxon>
        <taxon>Pseudomonadati</taxon>
        <taxon>Pseudomonadota</taxon>
        <taxon>Gammaproteobacteria</taxon>
        <taxon>Moraxellales</taxon>
        <taxon>Moraxellaceae</taxon>
        <taxon>Acinetobacter</taxon>
    </lineage>
</organism>
<reference evidence="1 3" key="1">
    <citation type="submission" date="2013-02" db="EMBL/GenBank/DDBJ databases">
        <title>The Genome Sequence of Acinetobacter sp. NIPH 3623.</title>
        <authorList>
            <consortium name="The Broad Institute Genome Sequencing Platform"/>
            <consortium name="The Broad Institute Genome Sequencing Center for Infectious Disease"/>
            <person name="Cerqueira G."/>
            <person name="Feldgarden M."/>
            <person name="Courvalin P."/>
            <person name="Perichon B."/>
            <person name="Grillot-Courvalin C."/>
            <person name="Clermont D."/>
            <person name="Rocha E."/>
            <person name="Yoon E.-J."/>
            <person name="Nemec A."/>
            <person name="Walker B."/>
            <person name="Young S.K."/>
            <person name="Zeng Q."/>
            <person name="Gargeya S."/>
            <person name="Fitzgerald M."/>
            <person name="Haas B."/>
            <person name="Abouelleil A."/>
            <person name="Alvarado L."/>
            <person name="Arachchi H.M."/>
            <person name="Berlin A.M."/>
            <person name="Chapman S.B."/>
            <person name="Dewar J."/>
            <person name="Goldberg J."/>
            <person name="Griggs A."/>
            <person name="Gujja S."/>
            <person name="Hansen M."/>
            <person name="Howarth C."/>
            <person name="Imamovic A."/>
            <person name="Larimer J."/>
            <person name="McCowan C."/>
            <person name="Murphy C."/>
            <person name="Neiman D."/>
            <person name="Pearson M."/>
            <person name="Priest M."/>
            <person name="Roberts A."/>
            <person name="Saif S."/>
            <person name="Shea T."/>
            <person name="Sisk P."/>
            <person name="Sykes S."/>
            <person name="Wortman J."/>
            <person name="Nusbaum C."/>
            <person name="Birren B."/>
        </authorList>
    </citation>
    <scope>NUCLEOTIDE SEQUENCE [LARGE SCALE GENOMIC DNA]</scope>
    <source>
        <strain evidence="1 3">NIPH 3623</strain>
    </source>
</reference>
<dbReference type="EMBL" id="BMDA01000003">
    <property type="protein sequence ID" value="GGH39234.1"/>
    <property type="molecule type" value="Genomic_DNA"/>
</dbReference>
<dbReference type="GeneID" id="80105072"/>
<evidence type="ECO:0000313" key="3">
    <source>
        <dbReference type="Proteomes" id="UP000013200"/>
    </source>
</evidence>
<reference evidence="2" key="3">
    <citation type="submission" date="2024-03" db="EMBL/GenBank/DDBJ databases">
        <authorList>
            <person name="Sun Q."/>
            <person name="Sedlacek I."/>
        </authorList>
    </citation>
    <scope>NUCLEOTIDE SEQUENCE</scope>
    <source>
        <strain evidence="2">CCM 8635</strain>
    </source>
</reference>
<accession>N9R9F6</accession>
<reference evidence="2 4" key="2">
    <citation type="journal article" date="2014" name="Int. J. Syst. Evol. Microbiol.">
        <title>Complete genome sequence of Corynebacterium casei LMG S-19264T (=DSM 44701T), isolated from a smear-ripened cheese.</title>
        <authorList>
            <consortium name="US DOE Joint Genome Institute (JGI-PGF)"/>
            <person name="Walter F."/>
            <person name="Albersmeier A."/>
            <person name="Kalinowski J."/>
            <person name="Ruckert C."/>
        </authorList>
    </citation>
    <scope>NUCLEOTIDE SEQUENCE [LARGE SCALE GENOMIC DNA]</scope>
    <source>
        <strain evidence="2 4">CCM 8635</strain>
    </source>
</reference>
<dbReference type="NCBIfam" id="TIGR01635">
    <property type="entry name" value="tail_comp_S"/>
    <property type="match status" value="1"/>
</dbReference>
<dbReference type="PATRIC" id="fig|1217698.3.peg.3516"/>
<dbReference type="EMBL" id="APSA01000018">
    <property type="protein sequence ID" value="ENX35777.1"/>
    <property type="molecule type" value="Genomic_DNA"/>
</dbReference>
<dbReference type="Proteomes" id="UP000013200">
    <property type="component" value="Unassembled WGS sequence"/>
</dbReference>
<dbReference type="STRING" id="1217698.F888_03610"/>
<evidence type="ECO:0000313" key="2">
    <source>
        <dbReference type="EMBL" id="GGH39234.1"/>
    </source>
</evidence>
<dbReference type="RefSeq" id="WP_005289107.1">
    <property type="nucleotide sequence ID" value="NZ_BMDA01000003.1"/>
</dbReference>
<evidence type="ECO:0000313" key="1">
    <source>
        <dbReference type="EMBL" id="ENX35777.1"/>
    </source>
</evidence>
<dbReference type="HOGENOM" id="CLU_112412_1_0_6"/>
<sequence length="145" mass="16795">MDAAKGLNHWLDQFAVLLEPSQRRELTRKLSQGLRIRFRERIKGQRDPNGNKFIPRKRDQIGKIKRNAAMFQKIGRQLKTEYSENHAAVGFGGRTGFVASVHQEGKTIRPSKNAKPTRYPIRELAGFSKDDEQWVKSEIQKFFTL</sequence>
<dbReference type="Pfam" id="PF05069">
    <property type="entry name" value="Phage_tail_S"/>
    <property type="match status" value="1"/>
</dbReference>
<proteinExistence type="predicted"/>
<dbReference type="Proteomes" id="UP000652691">
    <property type="component" value="Unassembled WGS sequence"/>
</dbReference>
<name>N9R9F6_9GAMM</name>
<gene>
    <name evidence="1" type="ORF">F888_03610</name>
    <name evidence="2" type="ORF">GCM10007354_24900</name>
</gene>
<dbReference type="InterPro" id="IPR006522">
    <property type="entry name" value="Phage_virion_morphogenesis"/>
</dbReference>
<evidence type="ECO:0000313" key="4">
    <source>
        <dbReference type="Proteomes" id="UP000652691"/>
    </source>
</evidence>
<protein>
    <submittedName>
        <fullName evidence="1">Phage virion morphogenesis protein</fullName>
    </submittedName>
</protein>
<comment type="caution">
    <text evidence="1">The sequence shown here is derived from an EMBL/GenBank/DDBJ whole genome shotgun (WGS) entry which is preliminary data.</text>
</comment>
<keyword evidence="3" id="KW-1185">Reference proteome</keyword>
<dbReference type="AlphaFoldDB" id="N9R9F6"/>